<dbReference type="PROSITE" id="PS51318">
    <property type="entry name" value="TAT"/>
    <property type="match status" value="1"/>
</dbReference>
<keyword evidence="4" id="KW-1185">Reference proteome</keyword>
<dbReference type="RefSeq" id="WP_341428200.1">
    <property type="nucleotide sequence ID" value="NZ_JBBUTG010000021.1"/>
</dbReference>
<comment type="caution">
    <text evidence="3">The sequence shown here is derived from an EMBL/GenBank/DDBJ whole genome shotgun (WGS) entry which is preliminary data.</text>
</comment>
<dbReference type="Proteomes" id="UP001371218">
    <property type="component" value="Unassembled WGS sequence"/>
</dbReference>
<evidence type="ECO:0000313" key="4">
    <source>
        <dbReference type="Proteomes" id="UP001371218"/>
    </source>
</evidence>
<evidence type="ECO:0000256" key="2">
    <source>
        <dbReference type="SAM" id="SignalP"/>
    </source>
</evidence>
<keyword evidence="2" id="KW-0732">Signal</keyword>
<proteinExistence type="predicted"/>
<accession>A0ABU9BUX4</accession>
<dbReference type="InterPro" id="IPR006311">
    <property type="entry name" value="TAT_signal"/>
</dbReference>
<feature type="compositionally biased region" description="Low complexity" evidence="1">
    <location>
        <begin position="42"/>
        <end position="55"/>
    </location>
</feature>
<organism evidence="3 4">
    <name type="scientific">Ideonella lacteola</name>
    <dbReference type="NCBI Taxonomy" id="2984193"/>
    <lineage>
        <taxon>Bacteria</taxon>
        <taxon>Pseudomonadati</taxon>
        <taxon>Pseudomonadota</taxon>
        <taxon>Betaproteobacteria</taxon>
        <taxon>Burkholderiales</taxon>
        <taxon>Sphaerotilaceae</taxon>
        <taxon>Ideonella</taxon>
    </lineage>
</organism>
<reference evidence="3 4" key="1">
    <citation type="submission" date="2024-04" db="EMBL/GenBank/DDBJ databases">
        <title>Novel species of the genus Ideonella isolated from streams.</title>
        <authorList>
            <person name="Lu H."/>
        </authorList>
    </citation>
    <scope>NUCLEOTIDE SEQUENCE [LARGE SCALE GENOMIC DNA]</scope>
    <source>
        <strain evidence="3 4">DXS29W</strain>
    </source>
</reference>
<evidence type="ECO:0000256" key="1">
    <source>
        <dbReference type="SAM" id="MobiDB-lite"/>
    </source>
</evidence>
<evidence type="ECO:0000313" key="3">
    <source>
        <dbReference type="EMBL" id="MEK8033776.1"/>
    </source>
</evidence>
<sequence length="154" mass="16016">MTSIRRFLAPLAAVSLAAAMLPAQAASSAASSASDSLSTSVGSVSDSFQGSSDSSNRPNRTAEGDYQVIQVAAAPARPGKLQVTLRPATGTGEAFELFLPTQAADAGGVTVGQVVHARQRDYGVEFARADNQQPFFLVLEDAWYQELASNPVAL</sequence>
<feature type="region of interest" description="Disordered" evidence="1">
    <location>
        <begin position="42"/>
        <end position="65"/>
    </location>
</feature>
<protein>
    <submittedName>
        <fullName evidence="3">Uncharacterized protein</fullName>
    </submittedName>
</protein>
<dbReference type="EMBL" id="JBBUTG010000021">
    <property type="protein sequence ID" value="MEK8033776.1"/>
    <property type="molecule type" value="Genomic_DNA"/>
</dbReference>
<feature type="chain" id="PRO_5047457035" evidence="2">
    <location>
        <begin position="26"/>
        <end position="154"/>
    </location>
</feature>
<name>A0ABU9BUX4_9BURK</name>
<feature type="signal peptide" evidence="2">
    <location>
        <begin position="1"/>
        <end position="25"/>
    </location>
</feature>
<gene>
    <name evidence="3" type="ORF">AACH06_23380</name>
</gene>